<name>A0A976N288_9VIRU</name>
<evidence type="ECO:0000259" key="1">
    <source>
        <dbReference type="Pfam" id="PF23343"/>
    </source>
</evidence>
<accession>A0A976N288</accession>
<dbReference type="Pfam" id="PF23343">
    <property type="entry name" value="REP_ORF2-G2P"/>
    <property type="match status" value="1"/>
</dbReference>
<dbReference type="InterPro" id="IPR056906">
    <property type="entry name" value="ORF2/G2P_dom"/>
</dbReference>
<feature type="domain" description="Replication-associated protein ORF2/G2P" evidence="1">
    <location>
        <begin position="74"/>
        <end position="177"/>
    </location>
</feature>
<organism evidence="2">
    <name type="scientific">Dipodfec virus RodF1_81</name>
    <dbReference type="NCBI Taxonomy" id="2929313"/>
    <lineage>
        <taxon>Viruses</taxon>
        <taxon>Monodnaviria</taxon>
        <taxon>Sangervirae</taxon>
        <taxon>Phixviricota</taxon>
        <taxon>Malgrandaviricetes</taxon>
        <taxon>Petitvirales</taxon>
        <taxon>Microviridae</taxon>
    </lineage>
</organism>
<dbReference type="EMBL" id="OM869691">
    <property type="protein sequence ID" value="UPW41899.1"/>
    <property type="molecule type" value="Genomic_DNA"/>
</dbReference>
<protein>
    <submittedName>
        <fullName evidence="2">Replication initiator protein</fullName>
    </submittedName>
</protein>
<evidence type="ECO:0000313" key="2">
    <source>
        <dbReference type="EMBL" id="UPW41899.1"/>
    </source>
</evidence>
<reference evidence="2" key="1">
    <citation type="submission" date="2022-02" db="EMBL/GenBank/DDBJ databases">
        <title>Towards deciphering the DNA virus diversity associated with rodent species in the families Cricetidae and Heteromyidae.</title>
        <authorList>
            <person name="Lund M."/>
            <person name="Larsen B.B."/>
            <person name="Gryseels S."/>
            <person name="Kraberger S."/>
            <person name="Rowsey D.M."/>
            <person name="Steger L."/>
            <person name="Yule K.M."/>
            <person name="Upham N.S."/>
            <person name="Worobey M."/>
            <person name="Van Doorslaer K."/>
            <person name="Varsani A."/>
        </authorList>
    </citation>
    <scope>NUCLEOTIDE SEQUENCE</scope>
    <source>
        <strain evidence="2">NeonRodF1_81</strain>
    </source>
</reference>
<proteinExistence type="predicted"/>
<sequence>MKCLNPIWINYSDRAQFRRKVFLAAKDYSDISDFEDFSRGCYVPCGRCAACKERRKSAWMLRNILEYLSCDSAYFFTLTYNDDHLPLKKLDEIHFLPVVRKRDVQLFLKRLRKSLDYKIRYFVVSEYGPKTCRPHYHGIIYNIHRDDLEKVGNAWQNGFVKVDPVTPGRIAYCASYCFDDLDLTSDHEKNFLLSSRRPAIGGIDVVDDSIIEYVRRVRNGRIPVSSPTGETFFYRIPKYLMEKIFSDFERLKISFDSYQSNLQAEFELNEKQKEWMYDRIRRYGYDSFPADFYDHGDLNVIKVLHSPLDGSPLGLEKQRGEEFTRKCLAKRKMTKGKTEFT</sequence>